<comment type="catalytic activity">
    <reaction evidence="18">
        <text>L-lysyl-[histone] + acetyl-CoA = N(6)-acetyl-L-lysyl-[histone] + CoA + H(+)</text>
        <dbReference type="Rhea" id="RHEA:21992"/>
        <dbReference type="Rhea" id="RHEA-COMP:9845"/>
        <dbReference type="Rhea" id="RHEA-COMP:11338"/>
        <dbReference type="ChEBI" id="CHEBI:15378"/>
        <dbReference type="ChEBI" id="CHEBI:29969"/>
        <dbReference type="ChEBI" id="CHEBI:57287"/>
        <dbReference type="ChEBI" id="CHEBI:57288"/>
        <dbReference type="ChEBI" id="CHEBI:61930"/>
        <dbReference type="EC" id="2.3.1.48"/>
    </reaction>
    <physiologicalReaction direction="left-to-right" evidence="18">
        <dbReference type="Rhea" id="RHEA:21993"/>
    </physiologicalReaction>
</comment>
<evidence type="ECO:0000256" key="17">
    <source>
        <dbReference type="ARBA" id="ARBA00047787"/>
    </source>
</evidence>
<keyword evidence="12" id="KW-0234">DNA repair</keyword>
<dbReference type="InterPro" id="IPR036388">
    <property type="entry name" value="WH-like_DNA-bd_sf"/>
</dbReference>
<dbReference type="InterPro" id="IPR016197">
    <property type="entry name" value="Chromo-like_dom_sf"/>
</dbReference>
<evidence type="ECO:0000256" key="9">
    <source>
        <dbReference type="ARBA" id="ARBA00023015"/>
    </source>
</evidence>
<comment type="subunit">
    <text evidence="3">Component of the NuA4 histone acetyltransferase complex.</text>
</comment>
<dbReference type="Gene3D" id="1.10.10.10">
    <property type="entry name" value="Winged helix-like DNA-binding domain superfamily/Winged helix DNA-binding domain"/>
    <property type="match status" value="1"/>
</dbReference>
<evidence type="ECO:0000256" key="20">
    <source>
        <dbReference type="SAM" id="MobiDB-lite"/>
    </source>
</evidence>
<dbReference type="GO" id="GO:0006281">
    <property type="term" value="P:DNA repair"/>
    <property type="evidence" value="ECO:0007669"/>
    <property type="project" value="UniProtKB-KW"/>
</dbReference>
<dbReference type="Gene3D" id="2.30.30.140">
    <property type="match status" value="1"/>
</dbReference>
<dbReference type="Pfam" id="PF01853">
    <property type="entry name" value="MOZ_SAS"/>
    <property type="match status" value="1"/>
</dbReference>
<dbReference type="Pfam" id="PF11717">
    <property type="entry name" value="Tudor-knot"/>
    <property type="match status" value="1"/>
</dbReference>
<dbReference type="FunFam" id="3.40.630.30:FF:000002">
    <property type="entry name" value="Histone acetyltransferase"/>
    <property type="match status" value="1"/>
</dbReference>
<evidence type="ECO:0000256" key="7">
    <source>
        <dbReference type="ARBA" id="ARBA00022853"/>
    </source>
</evidence>
<comment type="catalytic activity">
    <reaction evidence="15">
        <text>2-hydroxyisobutanoyl-CoA + L-lysyl-[protein] = N(6)-(2-hydroxyisobutanoyl)-L-lysyl-[protein] + CoA + H(+)</text>
        <dbReference type="Rhea" id="RHEA:24180"/>
        <dbReference type="Rhea" id="RHEA-COMP:9752"/>
        <dbReference type="Rhea" id="RHEA-COMP:15921"/>
        <dbReference type="ChEBI" id="CHEBI:15378"/>
        <dbReference type="ChEBI" id="CHEBI:29969"/>
        <dbReference type="ChEBI" id="CHEBI:57287"/>
        <dbReference type="ChEBI" id="CHEBI:131780"/>
        <dbReference type="ChEBI" id="CHEBI:144968"/>
    </reaction>
    <physiologicalReaction direction="left-to-right" evidence="15">
        <dbReference type="Rhea" id="RHEA:24181"/>
    </physiologicalReaction>
</comment>
<feature type="domain" description="MYST-type HAT" evidence="21">
    <location>
        <begin position="223"/>
        <end position="496"/>
    </location>
</feature>
<dbReference type="GO" id="GO:0000785">
    <property type="term" value="C:chromatin"/>
    <property type="evidence" value="ECO:0007669"/>
    <property type="project" value="TreeGrafter"/>
</dbReference>
<gene>
    <name evidence="22" type="ORF">R3P38DRAFT_3404791</name>
</gene>
<evidence type="ECO:0000256" key="6">
    <source>
        <dbReference type="ARBA" id="ARBA00022763"/>
    </source>
</evidence>
<keyword evidence="8" id="KW-0007">Acetylation</keyword>
<name>A0AAW0A8L9_9AGAR</name>
<evidence type="ECO:0000256" key="19">
    <source>
        <dbReference type="PIRSR" id="PIRSR602717-51"/>
    </source>
</evidence>
<dbReference type="SUPFAM" id="SSF54160">
    <property type="entry name" value="Chromo domain-like"/>
    <property type="match status" value="1"/>
</dbReference>
<reference evidence="22 23" key="1">
    <citation type="journal article" date="2024" name="J Genomics">
        <title>Draft genome sequencing and assembly of Favolaschia claudopus CIRM-BRFM 2984 isolated from oak limbs.</title>
        <authorList>
            <person name="Navarro D."/>
            <person name="Drula E."/>
            <person name="Chaduli D."/>
            <person name="Cazenave R."/>
            <person name="Ahrendt S."/>
            <person name="Wang J."/>
            <person name="Lipzen A."/>
            <person name="Daum C."/>
            <person name="Barry K."/>
            <person name="Grigoriev I.V."/>
            <person name="Favel A."/>
            <person name="Rosso M.N."/>
            <person name="Martin F."/>
        </authorList>
    </citation>
    <scope>NUCLEOTIDE SEQUENCE [LARGE SCALE GENOMIC DNA]</scope>
    <source>
        <strain evidence="22 23">CIRM-BRFM 2984</strain>
    </source>
</reference>
<feature type="region of interest" description="Disordered" evidence="20">
    <location>
        <begin position="179"/>
        <end position="201"/>
    </location>
</feature>
<evidence type="ECO:0000256" key="10">
    <source>
        <dbReference type="ARBA" id="ARBA00023159"/>
    </source>
</evidence>
<dbReference type="FunFam" id="1.10.10.10:FF:000022">
    <property type="entry name" value="Histone acetyltransferase"/>
    <property type="match status" value="1"/>
</dbReference>
<dbReference type="InterPro" id="IPR018247">
    <property type="entry name" value="EF_Hand_1_Ca_BS"/>
</dbReference>
<dbReference type="PROSITE" id="PS51726">
    <property type="entry name" value="MYST_HAT"/>
    <property type="match status" value="1"/>
</dbReference>
<dbReference type="FunFam" id="3.30.60.60:FF:000001">
    <property type="entry name" value="Histone acetyltransferase"/>
    <property type="match status" value="1"/>
</dbReference>
<comment type="similarity">
    <text evidence="2">Belongs to the MYST (SAS/MOZ) family.</text>
</comment>
<dbReference type="GO" id="GO:0004402">
    <property type="term" value="F:histone acetyltransferase activity"/>
    <property type="evidence" value="ECO:0007669"/>
    <property type="project" value="InterPro"/>
</dbReference>
<dbReference type="PANTHER" id="PTHR10615">
    <property type="entry name" value="HISTONE ACETYLTRANSFERASE"/>
    <property type="match status" value="1"/>
</dbReference>
<sequence>MRSIPEGNSQSHLITLGGKYAMQVRLRLAVIYLISTHTIQNVRVGCKMYVRSPGEGEERLAEILSIRETLANSHGSYIPIGAGSDTHPDKWEYFVHWDTFNKRLDQWVPGSSLILSRELQWPSPDLSSAKHNPSDTVGKAPRFPSRALTATHNSAFGSPTPTSSFSDVSASHSVTSSSYSLKRKLPHDEEDPEDPDTEGKVDVEELKELPTSGSMTFPKPEVARVKNLNRLQIGKYEIETWYFSPYPIEYAHLPILYLCEFCLLFFPSVMMLSRHRRKCSLLHPPGNEIYRYEEISFFEVDGSRQLPWCRNLCLLSKCFLDHKTLYYDVTPFLFYVMCLRDSFGCHILGYFSKEKESAVNYNVACILTLPQYQRGGYGKLLIEFSYELSKKEGKLGSPEKPLSDLGLLGYRSYWADTILELLMSLDDGAKISIDDIARRTSITHADVSTTCDILGLFKSYKGSSIIALNKSAVARYEKLRNKSKRHIKPEHLRWKPPVFARDQLQFGF</sequence>
<evidence type="ECO:0000256" key="3">
    <source>
        <dbReference type="ARBA" id="ARBA00011353"/>
    </source>
</evidence>
<evidence type="ECO:0000256" key="11">
    <source>
        <dbReference type="ARBA" id="ARBA00023163"/>
    </source>
</evidence>
<organism evidence="22 23">
    <name type="scientific">Favolaschia claudopus</name>
    <dbReference type="NCBI Taxonomy" id="2862362"/>
    <lineage>
        <taxon>Eukaryota</taxon>
        <taxon>Fungi</taxon>
        <taxon>Dikarya</taxon>
        <taxon>Basidiomycota</taxon>
        <taxon>Agaricomycotina</taxon>
        <taxon>Agaricomycetes</taxon>
        <taxon>Agaricomycetidae</taxon>
        <taxon>Agaricales</taxon>
        <taxon>Marasmiineae</taxon>
        <taxon>Mycenaceae</taxon>
        <taxon>Favolaschia</taxon>
    </lineage>
</organism>
<dbReference type="InterPro" id="IPR050603">
    <property type="entry name" value="MYST_HAT"/>
</dbReference>
<dbReference type="GO" id="GO:0005634">
    <property type="term" value="C:nucleus"/>
    <property type="evidence" value="ECO:0007669"/>
    <property type="project" value="UniProtKB-SubCell"/>
</dbReference>
<comment type="catalytic activity">
    <reaction evidence="16">
        <text>(2E)-butenoyl-CoA + L-lysyl-[protein] = N(6)-(2E)-butenoyl-L-lysyl-[protein] + CoA + H(+)</text>
        <dbReference type="Rhea" id="RHEA:53908"/>
        <dbReference type="Rhea" id="RHEA-COMP:9752"/>
        <dbReference type="Rhea" id="RHEA-COMP:13707"/>
        <dbReference type="ChEBI" id="CHEBI:15378"/>
        <dbReference type="ChEBI" id="CHEBI:29969"/>
        <dbReference type="ChEBI" id="CHEBI:57287"/>
        <dbReference type="ChEBI" id="CHEBI:57332"/>
        <dbReference type="ChEBI" id="CHEBI:137954"/>
    </reaction>
    <physiologicalReaction direction="left-to-right" evidence="16">
        <dbReference type="Rhea" id="RHEA:53909"/>
    </physiologicalReaction>
</comment>
<dbReference type="EMBL" id="JAWWNJ010000080">
    <property type="protein sequence ID" value="KAK7001983.1"/>
    <property type="molecule type" value="Genomic_DNA"/>
</dbReference>
<evidence type="ECO:0000256" key="12">
    <source>
        <dbReference type="ARBA" id="ARBA00023204"/>
    </source>
</evidence>
<dbReference type="GO" id="GO:0006357">
    <property type="term" value="P:regulation of transcription by RNA polymerase II"/>
    <property type="evidence" value="ECO:0007669"/>
    <property type="project" value="TreeGrafter"/>
</dbReference>
<evidence type="ECO:0000256" key="2">
    <source>
        <dbReference type="ARBA" id="ARBA00010107"/>
    </source>
</evidence>
<evidence type="ECO:0000256" key="14">
    <source>
        <dbReference type="ARBA" id="ARBA00045805"/>
    </source>
</evidence>
<comment type="function">
    <text evidence="14">Catalytic component of the NuA4 histone acetyltransferase (HAT) complex which is involved in epigenetic transcriptional activation of selected genes principally by acetylation of nucleosomal histones H4, H3, H2B, H2A and H2A variant H2A.Z. Acetylates histone H4 to form H4K5ac, H4K8ac, H4K12ac and H4K16ac, histone H3 to form H3K14ac, and histone H2A to form H2AK4ac and H2AK7ac. The NuA4 complex is involved in the DNA damage response and is required for chromosome segregation. The NuA4 complex plays a direct role in repair of DNA double-strand breaks (DSBs) through homologous recombination. Recruitment to promoters depends on H3K4me. Also acetylates non-histone proteins. In addition to protein acetyltransferase, can use different acyl-CoA substrates, such as 2-hydroxyisobutanoyl-CoA (2-hydroxyisobutyryl-CoA) or (2E)-butenoyl-CoA (crotonyl-CoA), and is able to mediate protein 2-hydroxyisobutyrylation and crotonylation, respectively.</text>
</comment>
<keyword evidence="10" id="KW-0010">Activator</keyword>
<proteinExistence type="inferred from homology"/>
<feature type="compositionally biased region" description="Polar residues" evidence="20">
    <location>
        <begin position="151"/>
        <end position="162"/>
    </location>
</feature>
<dbReference type="PROSITE" id="PS00018">
    <property type="entry name" value="EF_HAND_1"/>
    <property type="match status" value="1"/>
</dbReference>
<evidence type="ECO:0000256" key="18">
    <source>
        <dbReference type="ARBA" id="ARBA00048940"/>
    </source>
</evidence>
<dbReference type="InterPro" id="IPR002717">
    <property type="entry name" value="HAT_MYST-type"/>
</dbReference>
<dbReference type="EC" id="2.3.1.48" evidence="4"/>
<evidence type="ECO:0000313" key="23">
    <source>
        <dbReference type="Proteomes" id="UP001362999"/>
    </source>
</evidence>
<dbReference type="Gene3D" id="3.30.60.60">
    <property type="entry name" value="N-acetyl transferase-like"/>
    <property type="match status" value="1"/>
</dbReference>
<evidence type="ECO:0000256" key="16">
    <source>
        <dbReference type="ARBA" id="ARBA00047752"/>
    </source>
</evidence>
<comment type="catalytic activity">
    <reaction evidence="17">
        <text>L-lysyl-[protein] + acetyl-CoA = N(6)-acetyl-L-lysyl-[protein] + CoA + H(+)</text>
        <dbReference type="Rhea" id="RHEA:45948"/>
        <dbReference type="Rhea" id="RHEA-COMP:9752"/>
        <dbReference type="Rhea" id="RHEA-COMP:10731"/>
        <dbReference type="ChEBI" id="CHEBI:15378"/>
        <dbReference type="ChEBI" id="CHEBI:29969"/>
        <dbReference type="ChEBI" id="CHEBI:57287"/>
        <dbReference type="ChEBI" id="CHEBI:57288"/>
        <dbReference type="ChEBI" id="CHEBI:61930"/>
    </reaction>
    <physiologicalReaction direction="left-to-right" evidence="17">
        <dbReference type="Rhea" id="RHEA:45949"/>
    </physiologicalReaction>
</comment>
<keyword evidence="5" id="KW-0808">Transferase</keyword>
<feature type="active site" description="Proton donor/acceptor" evidence="19">
    <location>
        <position position="399"/>
    </location>
</feature>
<evidence type="ECO:0000256" key="15">
    <source>
        <dbReference type="ARBA" id="ARBA00047557"/>
    </source>
</evidence>
<evidence type="ECO:0000256" key="5">
    <source>
        <dbReference type="ARBA" id="ARBA00022679"/>
    </source>
</evidence>
<accession>A0AAW0A8L9</accession>
<dbReference type="SUPFAM" id="SSF55729">
    <property type="entry name" value="Acyl-CoA N-acyltransferases (Nat)"/>
    <property type="match status" value="1"/>
</dbReference>
<evidence type="ECO:0000256" key="1">
    <source>
        <dbReference type="ARBA" id="ARBA00004123"/>
    </source>
</evidence>
<dbReference type="InterPro" id="IPR025995">
    <property type="entry name" value="Tudor-knot"/>
</dbReference>
<comment type="caution">
    <text evidence="22">The sequence shown here is derived from an EMBL/GenBank/DDBJ whole genome shotgun (WGS) entry which is preliminary data.</text>
</comment>
<keyword evidence="6" id="KW-0227">DNA damage</keyword>
<evidence type="ECO:0000256" key="8">
    <source>
        <dbReference type="ARBA" id="ARBA00022990"/>
    </source>
</evidence>
<keyword evidence="9" id="KW-0805">Transcription regulation</keyword>
<evidence type="ECO:0000256" key="4">
    <source>
        <dbReference type="ARBA" id="ARBA00013184"/>
    </source>
</evidence>
<dbReference type="PANTHER" id="PTHR10615:SF218">
    <property type="entry name" value="HISTONE ACETYLTRANSFERASE ESA1"/>
    <property type="match status" value="1"/>
</dbReference>
<dbReference type="InterPro" id="IPR016181">
    <property type="entry name" value="Acyl_CoA_acyltransferase"/>
</dbReference>
<dbReference type="Pfam" id="PF17772">
    <property type="entry name" value="zf-MYST"/>
    <property type="match status" value="1"/>
</dbReference>
<protein>
    <recommendedName>
        <fullName evidence="4">histone acetyltransferase</fullName>
        <ecNumber evidence="4">2.3.1.48</ecNumber>
    </recommendedName>
</protein>
<dbReference type="GO" id="GO:0003682">
    <property type="term" value="F:chromatin binding"/>
    <property type="evidence" value="ECO:0007669"/>
    <property type="project" value="TreeGrafter"/>
</dbReference>
<dbReference type="Gene3D" id="3.40.630.30">
    <property type="match status" value="1"/>
</dbReference>
<dbReference type="InterPro" id="IPR040706">
    <property type="entry name" value="Zf-MYST"/>
</dbReference>
<evidence type="ECO:0000256" key="13">
    <source>
        <dbReference type="ARBA" id="ARBA00023242"/>
    </source>
</evidence>
<evidence type="ECO:0000259" key="21">
    <source>
        <dbReference type="PROSITE" id="PS51726"/>
    </source>
</evidence>
<keyword evidence="23" id="KW-1185">Reference proteome</keyword>
<keyword evidence="13" id="KW-0539">Nucleus</keyword>
<dbReference type="Proteomes" id="UP001362999">
    <property type="component" value="Unassembled WGS sequence"/>
</dbReference>
<dbReference type="GO" id="GO:0003712">
    <property type="term" value="F:transcription coregulator activity"/>
    <property type="evidence" value="ECO:0007669"/>
    <property type="project" value="TreeGrafter"/>
</dbReference>
<dbReference type="AlphaFoldDB" id="A0AAW0A8L9"/>
<keyword evidence="11" id="KW-0804">Transcription</keyword>
<evidence type="ECO:0000313" key="22">
    <source>
        <dbReference type="EMBL" id="KAK7001983.1"/>
    </source>
</evidence>
<comment type="subcellular location">
    <subcellularLocation>
        <location evidence="1">Nucleus</location>
    </subcellularLocation>
</comment>
<keyword evidence="7" id="KW-0156">Chromatin regulator</keyword>
<feature type="region of interest" description="Disordered" evidence="20">
    <location>
        <begin position="151"/>
        <end position="170"/>
    </location>
</feature>